<gene>
    <name evidence="2" type="ORF">R4064_00240</name>
</gene>
<dbReference type="EMBL" id="JAWLUK010000001">
    <property type="protein sequence ID" value="MDV7176078.1"/>
    <property type="molecule type" value="Genomic_DNA"/>
</dbReference>
<dbReference type="InterPro" id="IPR036291">
    <property type="entry name" value="NAD(P)-bd_dom_sf"/>
</dbReference>
<protein>
    <submittedName>
        <fullName evidence="2">NAD-dependent epimerase/dehydratase family protein</fullName>
    </submittedName>
</protein>
<dbReference type="InterPro" id="IPR051783">
    <property type="entry name" value="NAD(P)-dependent_oxidoreduct"/>
</dbReference>
<accession>A0AAP5T4T8</accession>
<dbReference type="SUPFAM" id="SSF51735">
    <property type="entry name" value="NAD(P)-binding Rossmann-fold domains"/>
    <property type="match status" value="1"/>
</dbReference>
<evidence type="ECO:0000313" key="2">
    <source>
        <dbReference type="EMBL" id="MDV7176078.1"/>
    </source>
</evidence>
<organism evidence="2 3">
    <name type="scientific">Micrococcus yunnanensis</name>
    <dbReference type="NCBI Taxonomy" id="566027"/>
    <lineage>
        <taxon>Bacteria</taxon>
        <taxon>Bacillati</taxon>
        <taxon>Actinomycetota</taxon>
        <taxon>Actinomycetes</taxon>
        <taxon>Micrococcales</taxon>
        <taxon>Micrococcaceae</taxon>
        <taxon>Micrococcus</taxon>
    </lineage>
</organism>
<dbReference type="Gene3D" id="3.40.50.720">
    <property type="entry name" value="NAD(P)-binding Rossmann-like Domain"/>
    <property type="match status" value="1"/>
</dbReference>
<comment type="caution">
    <text evidence="2">The sequence shown here is derived from an EMBL/GenBank/DDBJ whole genome shotgun (WGS) entry which is preliminary data.</text>
</comment>
<dbReference type="GO" id="GO:0005737">
    <property type="term" value="C:cytoplasm"/>
    <property type="evidence" value="ECO:0007669"/>
    <property type="project" value="TreeGrafter"/>
</dbReference>
<dbReference type="AlphaFoldDB" id="A0AAP5T4T8"/>
<proteinExistence type="predicted"/>
<dbReference type="PANTHER" id="PTHR48079:SF6">
    <property type="entry name" value="NAD(P)-BINDING DOMAIN-CONTAINING PROTEIN-RELATED"/>
    <property type="match status" value="1"/>
</dbReference>
<evidence type="ECO:0000313" key="3">
    <source>
        <dbReference type="Proteomes" id="UP001185728"/>
    </source>
</evidence>
<dbReference type="Proteomes" id="UP001185728">
    <property type="component" value="Unassembled WGS sequence"/>
</dbReference>
<feature type="domain" description="NAD-dependent epimerase/dehydratase" evidence="1">
    <location>
        <begin position="7"/>
        <end position="219"/>
    </location>
</feature>
<dbReference type="InterPro" id="IPR001509">
    <property type="entry name" value="Epimerase_deHydtase"/>
</dbReference>
<dbReference type="PANTHER" id="PTHR48079">
    <property type="entry name" value="PROTEIN YEEZ"/>
    <property type="match status" value="1"/>
</dbReference>
<name>A0AAP5T4T8_9MICC</name>
<evidence type="ECO:0000259" key="1">
    <source>
        <dbReference type="Pfam" id="PF01370"/>
    </source>
</evidence>
<reference evidence="2" key="1">
    <citation type="submission" date="2023-10" db="EMBL/GenBank/DDBJ databases">
        <title>Development of a sustainable strategy for remediation of hydrocarbon-contaminated territories based on the waste exchange concept.</title>
        <authorList>
            <person name="Krivoruchko A."/>
        </authorList>
    </citation>
    <scope>NUCLEOTIDE SEQUENCE</scope>
    <source>
        <strain evidence="2">IEGM 1325</strain>
    </source>
</reference>
<dbReference type="RefSeq" id="WP_317676315.1">
    <property type="nucleotide sequence ID" value="NZ_JAWLUK010000001.1"/>
</dbReference>
<sequence length="300" mass="31819">MHAAVFGAGQISSALVPLLLSAGHSVSIVRRRAWTDEDAARLSPAGKRGALTLLTGDVGDPALLRQALDGADVVFHLIHAAYSTEVWRRELPPRERAVMDAAAEREIPVVFPESVYAWGHQAEDLHEGRAVSPCSPLGQVRAELLAARREHPARTLSVVASDFIGPTAAATSVQALVLDRAAAGRRAVVFGDPDQPHALTRLPDLAAALLRCAEHAEDLAPSGDAVLHAPTPPARSLRAEAHQAATTAGVPLRGMLAVPGPLLRGAGRFSVTARELHRQRYLWTRPCVLRPGVLGQAPIS</sequence>
<dbReference type="Pfam" id="PF01370">
    <property type="entry name" value="Epimerase"/>
    <property type="match status" value="1"/>
</dbReference>
<dbReference type="GO" id="GO:0004029">
    <property type="term" value="F:aldehyde dehydrogenase (NAD+) activity"/>
    <property type="evidence" value="ECO:0007669"/>
    <property type="project" value="TreeGrafter"/>
</dbReference>